<evidence type="ECO:0000313" key="2">
    <source>
        <dbReference type="Proteomes" id="UP000697995"/>
    </source>
</evidence>
<keyword evidence="2" id="KW-1185">Reference proteome</keyword>
<evidence type="ECO:0000313" key="1">
    <source>
        <dbReference type="EMBL" id="MBK1656842.1"/>
    </source>
</evidence>
<dbReference type="RefSeq" id="WP_133217843.1">
    <property type="nucleotide sequence ID" value="NZ_NRSG01000004.1"/>
</dbReference>
<dbReference type="Proteomes" id="UP000697995">
    <property type="component" value="Unassembled WGS sequence"/>
</dbReference>
<evidence type="ECO:0008006" key="3">
    <source>
        <dbReference type="Google" id="ProtNLM"/>
    </source>
</evidence>
<organism evidence="1 2">
    <name type="scientific">Paracraurococcus ruber</name>
    <dbReference type="NCBI Taxonomy" id="77675"/>
    <lineage>
        <taxon>Bacteria</taxon>
        <taxon>Pseudomonadati</taxon>
        <taxon>Pseudomonadota</taxon>
        <taxon>Alphaproteobacteria</taxon>
        <taxon>Acetobacterales</taxon>
        <taxon>Roseomonadaceae</taxon>
        <taxon>Paracraurococcus</taxon>
    </lineage>
</organism>
<gene>
    <name evidence="1" type="ORF">CKO45_01195</name>
</gene>
<accession>A0ABS1CRC2</accession>
<protein>
    <recommendedName>
        <fullName evidence="3">Minor tail protein</fullName>
    </recommendedName>
</protein>
<comment type="caution">
    <text evidence="1">The sequence shown here is derived from an EMBL/GenBank/DDBJ whole genome shotgun (WGS) entry which is preliminary data.</text>
</comment>
<sequence length="396" mass="41526">MPIVAFPAAIRNPNSIRFGLAANTQSGGRSPFDGTEQTLALPGAKWAAEVRWNTLPEAQWRIMQAFLAGLRGRAGRFTWGPTHMPRKGDGGADSVGRRVLSGSQTGGTLLVTGFDGGSFAFRAGDIFGWTGPDGRPQLRMVTDDVAMTDRTSTNLLLQSNALDNAAWTKSGTITATANTSAGPLGPTTADTLTCTSTSGGFASQARTITAGATYTFSAWLKAGTMGWAYIQLSNAGQTNGIRQWVNLSTGALGTTSTLGTATLVDVQTRSVAGGWYRFWVTCVVDSSTTSAVSWIVPVTANGGSAQTSSGTILTGGAQLEAGAVTLYIDTTTATVTRTQSLAVPITPDIRRSPNADTPLELLAPKAVWMVTDDQLGMEYERGVFASTTLQMEEALF</sequence>
<reference evidence="1 2" key="1">
    <citation type="journal article" date="2020" name="Microorganisms">
        <title>Osmotic Adaptation and Compatible Solute Biosynthesis of Phototrophic Bacteria as Revealed from Genome Analyses.</title>
        <authorList>
            <person name="Imhoff J.F."/>
            <person name="Rahn T."/>
            <person name="Kunzel S."/>
            <person name="Keller A."/>
            <person name="Neulinger S.C."/>
        </authorList>
    </citation>
    <scope>NUCLEOTIDE SEQUENCE [LARGE SCALE GENOMIC DNA]</scope>
    <source>
        <strain evidence="1 2">DSM 15382</strain>
    </source>
</reference>
<name>A0ABS1CRC2_9PROT</name>
<proteinExistence type="predicted"/>
<dbReference type="EMBL" id="NRSG01000004">
    <property type="protein sequence ID" value="MBK1656842.1"/>
    <property type="molecule type" value="Genomic_DNA"/>
</dbReference>